<name>A0A4S5E0H6_9MICC</name>
<evidence type="ECO:0000313" key="2">
    <source>
        <dbReference type="Proteomes" id="UP000305233"/>
    </source>
</evidence>
<dbReference type="AlphaFoldDB" id="A0A4S5E0H6"/>
<proteinExistence type="predicted"/>
<evidence type="ECO:0000313" key="1">
    <source>
        <dbReference type="EMBL" id="THJ64801.1"/>
    </source>
</evidence>
<keyword evidence="2" id="KW-1185">Reference proteome</keyword>
<organism evidence="1 2">
    <name type="scientific">Arthrobacter echini</name>
    <dbReference type="NCBI Taxonomy" id="1529066"/>
    <lineage>
        <taxon>Bacteria</taxon>
        <taxon>Bacillati</taxon>
        <taxon>Actinomycetota</taxon>
        <taxon>Actinomycetes</taxon>
        <taxon>Micrococcales</taxon>
        <taxon>Micrococcaceae</taxon>
        <taxon>Arthrobacter</taxon>
    </lineage>
</organism>
<sequence length="84" mass="8938">MSPNSASDSTPDDPGARYRRLHRQLRFGQILMILGALLALIHMIAHLAPPEQQPGLALDIAVGYPAAALIFVIGATLAGQKKNP</sequence>
<gene>
    <name evidence="1" type="ORF">E8P82_13990</name>
</gene>
<dbReference type="OrthoDB" id="9851904at2"/>
<accession>A0A4S5E0H6</accession>
<dbReference type="EMBL" id="SSWH01000017">
    <property type="protein sequence ID" value="THJ64801.1"/>
    <property type="molecule type" value="Genomic_DNA"/>
</dbReference>
<dbReference type="Proteomes" id="UP000305233">
    <property type="component" value="Unassembled WGS sequence"/>
</dbReference>
<protein>
    <submittedName>
        <fullName evidence="1">Uncharacterized protein</fullName>
    </submittedName>
</protein>
<reference evidence="1 2" key="1">
    <citation type="submission" date="2019-04" db="EMBL/GenBank/DDBJ databases">
        <authorList>
            <person name="Liu Q."/>
            <person name="Xin Y.-H."/>
        </authorList>
    </citation>
    <scope>NUCLEOTIDE SEQUENCE [LARGE SCALE GENOMIC DNA]</scope>
    <source>
        <strain evidence="1 2">AM23</strain>
    </source>
</reference>
<dbReference type="RefSeq" id="WP_136455671.1">
    <property type="nucleotide sequence ID" value="NZ_SSWH01000017.1"/>
</dbReference>
<comment type="caution">
    <text evidence="1">The sequence shown here is derived from an EMBL/GenBank/DDBJ whole genome shotgun (WGS) entry which is preliminary data.</text>
</comment>